<gene>
    <name evidence="5" type="ORF">F6B42_01430</name>
</gene>
<evidence type="ECO:0000256" key="2">
    <source>
        <dbReference type="ARBA" id="ARBA00022801"/>
    </source>
</evidence>
<comment type="caution">
    <text evidence="5">The sequence shown here is derived from an EMBL/GenBank/DDBJ whole genome shotgun (WGS) entry which is preliminary data.</text>
</comment>
<dbReference type="GO" id="GO:0016052">
    <property type="term" value="P:carbohydrate catabolic process"/>
    <property type="evidence" value="ECO:0007669"/>
    <property type="project" value="TreeGrafter"/>
</dbReference>
<evidence type="ECO:0000256" key="1">
    <source>
        <dbReference type="ARBA" id="ARBA00010838"/>
    </source>
</evidence>
<dbReference type="AlphaFoldDB" id="A0A5J5ITA5"/>
<keyword evidence="6" id="KW-1185">Reference proteome</keyword>
<keyword evidence="3" id="KW-0326">Glycosidase</keyword>
<evidence type="ECO:0000256" key="4">
    <source>
        <dbReference type="RuleBase" id="RU003690"/>
    </source>
</evidence>
<organism evidence="5 6">
    <name type="scientific">Microbacterium radiodurans</name>
    <dbReference type="NCBI Taxonomy" id="661398"/>
    <lineage>
        <taxon>Bacteria</taxon>
        <taxon>Bacillati</taxon>
        <taxon>Actinomycetota</taxon>
        <taxon>Actinomycetes</taxon>
        <taxon>Micrococcales</taxon>
        <taxon>Microbacteriaceae</taxon>
        <taxon>Microbacterium</taxon>
    </lineage>
</organism>
<dbReference type="InterPro" id="IPR033132">
    <property type="entry name" value="GH_1_N_CS"/>
</dbReference>
<dbReference type="PANTHER" id="PTHR10353">
    <property type="entry name" value="GLYCOSYL HYDROLASE"/>
    <property type="match status" value="1"/>
</dbReference>
<evidence type="ECO:0000313" key="6">
    <source>
        <dbReference type="Proteomes" id="UP000327039"/>
    </source>
</evidence>
<dbReference type="GO" id="GO:0008422">
    <property type="term" value="F:beta-glucosidase activity"/>
    <property type="evidence" value="ECO:0007669"/>
    <property type="project" value="TreeGrafter"/>
</dbReference>
<reference evidence="6" key="1">
    <citation type="submission" date="2019-09" db="EMBL/GenBank/DDBJ databases">
        <title>Mumia zhuanghuii sp. nov. isolated from the intestinal contents of plateau pika (Ochotona curzoniae) in the Qinghai-Tibet plateau of China.</title>
        <authorList>
            <person name="Tian Z."/>
        </authorList>
    </citation>
    <scope>NUCLEOTIDE SEQUENCE [LARGE SCALE GENOMIC DNA]</scope>
    <source>
        <strain evidence="6">DSM 25564</strain>
    </source>
</reference>
<dbReference type="PRINTS" id="PR00131">
    <property type="entry name" value="GLHYDRLASE1"/>
</dbReference>
<comment type="similarity">
    <text evidence="1 4">Belongs to the glycosyl hydrolase 1 family.</text>
</comment>
<name>A0A5J5ITA5_9MICO</name>
<keyword evidence="2 5" id="KW-0378">Hydrolase</keyword>
<evidence type="ECO:0000313" key="5">
    <source>
        <dbReference type="EMBL" id="KAA9089187.1"/>
    </source>
</evidence>
<dbReference type="Proteomes" id="UP000327039">
    <property type="component" value="Unassembled WGS sequence"/>
</dbReference>
<dbReference type="InterPro" id="IPR017853">
    <property type="entry name" value="GH"/>
</dbReference>
<sequence>MTTYTGPATGAPDGFLWGASTAAHQIEGGNVNTSHWEFEYADDTTVAEPSGDACDSYHRYPEDIALLAASGLRAYRFSIEWARIEPEKGVVSRAQLDHYRRMIDTCRDAGVEPVVTLHHFTVPRWQGRDGGWYADDVVDRFRRYTETATRILDDVEWVVTINEPNMMVNQTEAKIDTEQGVNFPGPSPHVARVIADAHHAATEVLRGFGGVKSGWTVANQVYQALPGSERKRDEWGYWREDFYLEQARNDDFIGVQSYLRTIIGPDGPVPFPDDVERTLTGWEYYPEALGHALRHTREVTGGVPMLVTENGMATADDARRIDYTTGALQGLASAVADGCDIRGYLHWSLLDNYEWGSYRPTFGLVHVDHDTFERTAKPSLGWLGDLARRNVLPAA</sequence>
<dbReference type="GO" id="GO:0005829">
    <property type="term" value="C:cytosol"/>
    <property type="evidence" value="ECO:0007669"/>
    <property type="project" value="TreeGrafter"/>
</dbReference>
<evidence type="ECO:0000256" key="3">
    <source>
        <dbReference type="ARBA" id="ARBA00023295"/>
    </source>
</evidence>
<dbReference type="Pfam" id="PF00232">
    <property type="entry name" value="Glyco_hydro_1"/>
    <property type="match status" value="2"/>
</dbReference>
<dbReference type="InterPro" id="IPR001360">
    <property type="entry name" value="Glyco_hydro_1"/>
</dbReference>
<protein>
    <submittedName>
        <fullName evidence="5">Family 1 glycosylhydrolase</fullName>
    </submittedName>
</protein>
<dbReference type="RefSeq" id="WP_150417804.1">
    <property type="nucleotide sequence ID" value="NZ_VYRZ01000001.1"/>
</dbReference>
<dbReference type="PANTHER" id="PTHR10353:SF36">
    <property type="entry name" value="LP05116P"/>
    <property type="match status" value="1"/>
</dbReference>
<proteinExistence type="inferred from homology"/>
<accession>A0A5J5ITA5</accession>
<dbReference type="EMBL" id="VYRZ01000001">
    <property type="protein sequence ID" value="KAA9089187.1"/>
    <property type="molecule type" value="Genomic_DNA"/>
</dbReference>
<dbReference type="OrthoDB" id="9765195at2"/>
<dbReference type="PROSITE" id="PS00653">
    <property type="entry name" value="GLYCOSYL_HYDROL_F1_2"/>
    <property type="match status" value="1"/>
</dbReference>
<dbReference type="Gene3D" id="3.20.20.80">
    <property type="entry name" value="Glycosidases"/>
    <property type="match status" value="2"/>
</dbReference>
<dbReference type="SUPFAM" id="SSF51445">
    <property type="entry name" value="(Trans)glycosidases"/>
    <property type="match status" value="1"/>
</dbReference>